<gene>
    <name evidence="1" type="ORF">NDU88_003827</name>
</gene>
<comment type="caution">
    <text evidence="1">The sequence shown here is derived from an EMBL/GenBank/DDBJ whole genome shotgun (WGS) entry which is preliminary data.</text>
</comment>
<name>A0AAV7TPS8_PLEWA</name>
<evidence type="ECO:0000313" key="1">
    <source>
        <dbReference type="EMBL" id="KAJ1178582.1"/>
    </source>
</evidence>
<protein>
    <submittedName>
        <fullName evidence="1">Uncharacterized protein</fullName>
    </submittedName>
</protein>
<sequence length="71" mass="7844">MGADAVDPRRRLLTIWACSRGDRDRDFRVTGARAWGPPGGTIEGEVAVCKLADAFAFSLYSLCFLHMLRVT</sequence>
<dbReference type="EMBL" id="JANPWB010000006">
    <property type="protein sequence ID" value="KAJ1178582.1"/>
    <property type="molecule type" value="Genomic_DNA"/>
</dbReference>
<keyword evidence="2" id="KW-1185">Reference proteome</keyword>
<evidence type="ECO:0000313" key="2">
    <source>
        <dbReference type="Proteomes" id="UP001066276"/>
    </source>
</evidence>
<dbReference type="Proteomes" id="UP001066276">
    <property type="component" value="Chromosome 3_2"/>
</dbReference>
<organism evidence="1 2">
    <name type="scientific">Pleurodeles waltl</name>
    <name type="common">Iberian ribbed newt</name>
    <dbReference type="NCBI Taxonomy" id="8319"/>
    <lineage>
        <taxon>Eukaryota</taxon>
        <taxon>Metazoa</taxon>
        <taxon>Chordata</taxon>
        <taxon>Craniata</taxon>
        <taxon>Vertebrata</taxon>
        <taxon>Euteleostomi</taxon>
        <taxon>Amphibia</taxon>
        <taxon>Batrachia</taxon>
        <taxon>Caudata</taxon>
        <taxon>Salamandroidea</taxon>
        <taxon>Salamandridae</taxon>
        <taxon>Pleurodelinae</taxon>
        <taxon>Pleurodeles</taxon>
    </lineage>
</organism>
<accession>A0AAV7TPS8</accession>
<dbReference type="AlphaFoldDB" id="A0AAV7TPS8"/>
<proteinExistence type="predicted"/>
<reference evidence="1" key="1">
    <citation type="journal article" date="2022" name="bioRxiv">
        <title>Sequencing and chromosome-scale assembly of the giantPleurodeles waltlgenome.</title>
        <authorList>
            <person name="Brown T."/>
            <person name="Elewa A."/>
            <person name="Iarovenko S."/>
            <person name="Subramanian E."/>
            <person name="Araus A.J."/>
            <person name="Petzold A."/>
            <person name="Susuki M."/>
            <person name="Suzuki K.-i.T."/>
            <person name="Hayashi T."/>
            <person name="Toyoda A."/>
            <person name="Oliveira C."/>
            <person name="Osipova E."/>
            <person name="Leigh N.D."/>
            <person name="Simon A."/>
            <person name="Yun M.H."/>
        </authorList>
    </citation>
    <scope>NUCLEOTIDE SEQUENCE</scope>
    <source>
        <strain evidence="1">20211129_DDA</strain>
        <tissue evidence="1">Liver</tissue>
    </source>
</reference>